<dbReference type="EMBL" id="KK198755">
    <property type="protein sequence ID" value="KCW79293.1"/>
    <property type="molecule type" value="Genomic_DNA"/>
</dbReference>
<reference evidence="2" key="1">
    <citation type="submission" date="2013-07" db="EMBL/GenBank/DDBJ databases">
        <title>The genome of Eucalyptus grandis.</title>
        <authorList>
            <person name="Schmutz J."/>
            <person name="Hayes R."/>
            <person name="Myburg A."/>
            <person name="Tuskan G."/>
            <person name="Grattapaglia D."/>
            <person name="Rokhsar D.S."/>
        </authorList>
    </citation>
    <scope>NUCLEOTIDE SEQUENCE</scope>
    <source>
        <tissue evidence="2">Leaf extractions</tissue>
    </source>
</reference>
<dbReference type="PROSITE" id="PS50011">
    <property type="entry name" value="PROTEIN_KINASE_DOM"/>
    <property type="match status" value="1"/>
</dbReference>
<dbReference type="PROSITE" id="PS00108">
    <property type="entry name" value="PROTEIN_KINASE_ST"/>
    <property type="match status" value="1"/>
</dbReference>
<dbReference type="Pfam" id="PF07714">
    <property type="entry name" value="PK_Tyr_Ser-Thr"/>
    <property type="match status" value="1"/>
</dbReference>
<gene>
    <name evidence="2" type="ORF">EUGRSUZ_C00717</name>
</gene>
<dbReference type="InterPro" id="IPR008271">
    <property type="entry name" value="Ser/Thr_kinase_AS"/>
</dbReference>
<dbReference type="Gene3D" id="1.10.510.10">
    <property type="entry name" value="Transferase(Phosphotransferase) domain 1"/>
    <property type="match status" value="1"/>
</dbReference>
<feature type="domain" description="Protein kinase" evidence="1">
    <location>
        <begin position="1"/>
        <end position="166"/>
    </location>
</feature>
<evidence type="ECO:0000259" key="1">
    <source>
        <dbReference type="PROSITE" id="PS50011"/>
    </source>
</evidence>
<dbReference type="InterPro" id="IPR001245">
    <property type="entry name" value="Ser-Thr/Tyr_kinase_cat_dom"/>
</dbReference>
<dbReference type="InterPro" id="IPR051681">
    <property type="entry name" value="Ser/Thr_Kinases-Pseudokinases"/>
</dbReference>
<dbReference type="GO" id="GO:0005524">
    <property type="term" value="F:ATP binding"/>
    <property type="evidence" value="ECO:0007669"/>
    <property type="project" value="InterPro"/>
</dbReference>
<dbReference type="PANTHER" id="PTHR44329:SF11">
    <property type="entry name" value="OS09G0443600 PROTEIN"/>
    <property type="match status" value="1"/>
</dbReference>
<dbReference type="InterPro" id="IPR000719">
    <property type="entry name" value="Prot_kinase_dom"/>
</dbReference>
<protein>
    <recommendedName>
        <fullName evidence="1">Protein kinase domain-containing protein</fullName>
    </recommendedName>
</protein>
<dbReference type="Gramene" id="KCW79293">
    <property type="protein sequence ID" value="KCW79293"/>
    <property type="gene ID" value="EUGRSUZ_C00717"/>
</dbReference>
<dbReference type="SUPFAM" id="SSF56112">
    <property type="entry name" value="Protein kinase-like (PK-like)"/>
    <property type="match status" value="1"/>
</dbReference>
<accession>A0A059CLD9</accession>
<dbReference type="PANTHER" id="PTHR44329">
    <property type="entry name" value="SERINE/THREONINE-PROTEIN KINASE TNNI3K-RELATED"/>
    <property type="match status" value="1"/>
</dbReference>
<proteinExistence type="predicted"/>
<organism evidence="2">
    <name type="scientific">Eucalyptus grandis</name>
    <name type="common">Flooded gum</name>
    <dbReference type="NCBI Taxonomy" id="71139"/>
    <lineage>
        <taxon>Eukaryota</taxon>
        <taxon>Viridiplantae</taxon>
        <taxon>Streptophyta</taxon>
        <taxon>Embryophyta</taxon>
        <taxon>Tracheophyta</taxon>
        <taxon>Spermatophyta</taxon>
        <taxon>Magnoliopsida</taxon>
        <taxon>eudicotyledons</taxon>
        <taxon>Gunneridae</taxon>
        <taxon>Pentapetalae</taxon>
        <taxon>rosids</taxon>
        <taxon>malvids</taxon>
        <taxon>Myrtales</taxon>
        <taxon>Myrtaceae</taxon>
        <taxon>Myrtoideae</taxon>
        <taxon>Eucalypteae</taxon>
        <taxon>Eucalyptus</taxon>
    </lineage>
</organism>
<dbReference type="InterPro" id="IPR011009">
    <property type="entry name" value="Kinase-like_dom_sf"/>
</dbReference>
<dbReference type="InParanoid" id="A0A059CLD9"/>
<name>A0A059CLD9_EUCGR</name>
<dbReference type="GO" id="GO:0004672">
    <property type="term" value="F:protein kinase activity"/>
    <property type="evidence" value="ECO:0007669"/>
    <property type="project" value="InterPro"/>
</dbReference>
<sequence length="166" mass="19092">MNPSSCQRRQPGRTTAEIYGATWRGLDVVVKCIFLDFFRTNLSGASFSAQELETLSLQQHRFMLQLMGVRIDPPEHACTVTEFLRWTLKEWLHGPGNRRKSERAKPLCPLGEPLSLALEIARAMQYLLGQKPRMIHRDMKPSNIFLDDAMHVILGMPGSWEMKSWH</sequence>
<dbReference type="AlphaFoldDB" id="A0A059CLD9"/>
<evidence type="ECO:0000313" key="2">
    <source>
        <dbReference type="EMBL" id="KCW79293.1"/>
    </source>
</evidence>
<dbReference type="Gene3D" id="3.30.200.20">
    <property type="entry name" value="Phosphorylase Kinase, domain 1"/>
    <property type="match status" value="1"/>
</dbReference>